<proteinExistence type="predicted"/>
<reference evidence="2 3" key="1">
    <citation type="journal article" date="2014" name="Agronomy (Basel)">
        <title>A Draft Genome Sequence for Ensete ventricosum, the Drought-Tolerant Tree Against Hunger.</title>
        <authorList>
            <person name="Harrison J."/>
            <person name="Moore K.A."/>
            <person name="Paszkiewicz K."/>
            <person name="Jones T."/>
            <person name="Grant M."/>
            <person name="Ambacheew D."/>
            <person name="Muzemil S."/>
            <person name="Studholme D.J."/>
        </authorList>
    </citation>
    <scope>NUCLEOTIDE SEQUENCE [LARGE SCALE GENOMIC DNA]</scope>
</reference>
<feature type="compositionally biased region" description="Basic and acidic residues" evidence="1">
    <location>
        <begin position="1"/>
        <end position="12"/>
    </location>
</feature>
<dbReference type="Proteomes" id="UP000287651">
    <property type="component" value="Unassembled WGS sequence"/>
</dbReference>
<feature type="region of interest" description="Disordered" evidence="1">
    <location>
        <begin position="1"/>
        <end position="22"/>
    </location>
</feature>
<gene>
    <name evidence="2" type="ORF">B296_00057757</name>
</gene>
<sequence>VWPCDKEGDPHRRGNLSEPSPRVVPRLHTPLNCSYTCRPNHVVSRLGSAQWVNSEAVTNFIVDIAIATNICVDIDEVVTRKLHQRRCNYHSLTMSALTQMQSDM</sequence>
<name>A0A426X0P0_ENSVE</name>
<protein>
    <submittedName>
        <fullName evidence="2">Uncharacterized protein</fullName>
    </submittedName>
</protein>
<evidence type="ECO:0000313" key="2">
    <source>
        <dbReference type="EMBL" id="RRT33045.1"/>
    </source>
</evidence>
<dbReference type="EMBL" id="AMZH03030047">
    <property type="protein sequence ID" value="RRT33045.1"/>
    <property type="molecule type" value="Genomic_DNA"/>
</dbReference>
<dbReference type="AlphaFoldDB" id="A0A426X0P0"/>
<evidence type="ECO:0000313" key="3">
    <source>
        <dbReference type="Proteomes" id="UP000287651"/>
    </source>
</evidence>
<comment type="caution">
    <text evidence="2">The sequence shown here is derived from an EMBL/GenBank/DDBJ whole genome shotgun (WGS) entry which is preliminary data.</text>
</comment>
<accession>A0A426X0P0</accession>
<evidence type="ECO:0000256" key="1">
    <source>
        <dbReference type="SAM" id="MobiDB-lite"/>
    </source>
</evidence>
<organism evidence="2 3">
    <name type="scientific">Ensete ventricosum</name>
    <name type="common">Abyssinian banana</name>
    <name type="synonym">Musa ensete</name>
    <dbReference type="NCBI Taxonomy" id="4639"/>
    <lineage>
        <taxon>Eukaryota</taxon>
        <taxon>Viridiplantae</taxon>
        <taxon>Streptophyta</taxon>
        <taxon>Embryophyta</taxon>
        <taxon>Tracheophyta</taxon>
        <taxon>Spermatophyta</taxon>
        <taxon>Magnoliopsida</taxon>
        <taxon>Liliopsida</taxon>
        <taxon>Zingiberales</taxon>
        <taxon>Musaceae</taxon>
        <taxon>Ensete</taxon>
    </lineage>
</organism>
<feature type="non-terminal residue" evidence="2">
    <location>
        <position position="1"/>
    </location>
</feature>